<keyword evidence="1 4" id="KW-0853">WD repeat</keyword>
<feature type="repeat" description="WD" evidence="4">
    <location>
        <begin position="44"/>
        <end position="85"/>
    </location>
</feature>
<dbReference type="PROSITE" id="PS50294">
    <property type="entry name" value="WD_REPEATS_REGION"/>
    <property type="match status" value="1"/>
</dbReference>
<dbReference type="AlphaFoldDB" id="A0A4C2E9P9"/>
<dbReference type="InterPro" id="IPR036322">
    <property type="entry name" value="WD40_repeat_dom_sf"/>
</dbReference>
<dbReference type="OrthoDB" id="340259at2759"/>
<evidence type="ECO:0000313" key="5">
    <source>
        <dbReference type="EMBL" id="GCF00928.1"/>
    </source>
</evidence>
<dbReference type="PANTHER" id="PTHR22839">
    <property type="entry name" value="THO COMPLEX SUBUNIT 3 THO3"/>
    <property type="match status" value="1"/>
</dbReference>
<organism evidence="5 6">
    <name type="scientific">Zygosaccharomyces mellis</name>
    <dbReference type="NCBI Taxonomy" id="42258"/>
    <lineage>
        <taxon>Eukaryota</taxon>
        <taxon>Fungi</taxon>
        <taxon>Dikarya</taxon>
        <taxon>Ascomycota</taxon>
        <taxon>Saccharomycotina</taxon>
        <taxon>Saccharomycetes</taxon>
        <taxon>Saccharomycetales</taxon>
        <taxon>Saccharomycetaceae</taxon>
        <taxon>Zygosaccharomyces</taxon>
    </lineage>
</organism>
<dbReference type="InterPro" id="IPR019775">
    <property type="entry name" value="WD40_repeat_CS"/>
</dbReference>
<gene>
    <name evidence="5" type="ORF">ZYGM_000519</name>
</gene>
<evidence type="ECO:0000256" key="1">
    <source>
        <dbReference type="ARBA" id="ARBA00022574"/>
    </source>
</evidence>
<comment type="caution">
    <text evidence="5">The sequence shown here is derived from an EMBL/GenBank/DDBJ whole genome shotgun (WGS) entry which is preliminary data.</text>
</comment>
<reference evidence="5 6" key="1">
    <citation type="submission" date="2019-01" db="EMBL/GenBank/DDBJ databases">
        <title>Draft Genome Sequencing of Zygosaccharomyces mellis Ca-7.</title>
        <authorList>
            <person name="Shiwa Y."/>
            <person name="Kanesaki Y."/>
            <person name="Ishige T."/>
            <person name="Mura K."/>
            <person name="Hori T."/>
            <person name="Tamura T."/>
        </authorList>
    </citation>
    <scope>NUCLEOTIDE SEQUENCE [LARGE SCALE GENOMIC DNA]</scope>
    <source>
        <strain evidence="5 6">Ca-7</strain>
    </source>
</reference>
<dbReference type="InterPro" id="IPR040132">
    <property type="entry name" value="Tex1/THOC3"/>
</dbReference>
<dbReference type="EMBL" id="BIMX01000024">
    <property type="protein sequence ID" value="GCF00928.1"/>
    <property type="molecule type" value="Genomic_DNA"/>
</dbReference>
<evidence type="ECO:0000256" key="2">
    <source>
        <dbReference type="ARBA" id="ARBA00022737"/>
    </source>
</evidence>
<keyword evidence="2" id="KW-0677">Repeat</keyword>
<dbReference type="GO" id="GO:0006406">
    <property type="term" value="P:mRNA export from nucleus"/>
    <property type="evidence" value="ECO:0007669"/>
    <property type="project" value="InterPro"/>
</dbReference>
<accession>A0A4C2E9P9</accession>
<protein>
    <submittedName>
        <fullName evidence="5">Uncharacterized protein</fullName>
    </submittedName>
</protein>
<dbReference type="Gene3D" id="2.130.10.10">
    <property type="entry name" value="YVTN repeat-like/Quinoprotein amine dehydrogenase"/>
    <property type="match status" value="2"/>
</dbReference>
<feature type="repeat" description="WD" evidence="4">
    <location>
        <begin position="232"/>
        <end position="273"/>
    </location>
</feature>
<dbReference type="SUPFAM" id="SSF50978">
    <property type="entry name" value="WD40 repeat-like"/>
    <property type="match status" value="1"/>
</dbReference>
<keyword evidence="6" id="KW-1185">Reference proteome</keyword>
<dbReference type="Pfam" id="PF00400">
    <property type="entry name" value="WD40"/>
    <property type="match status" value="2"/>
</dbReference>
<dbReference type="PROSITE" id="PS50082">
    <property type="entry name" value="WD_REPEATS_2"/>
    <property type="match status" value="2"/>
</dbReference>
<evidence type="ECO:0000313" key="6">
    <source>
        <dbReference type="Proteomes" id="UP000301737"/>
    </source>
</evidence>
<proteinExistence type="inferred from homology"/>
<dbReference type="Proteomes" id="UP000301737">
    <property type="component" value="Unassembled WGS sequence"/>
</dbReference>
<dbReference type="PROSITE" id="PS00678">
    <property type="entry name" value="WD_REPEATS_1"/>
    <property type="match status" value="1"/>
</dbReference>
<evidence type="ECO:0000256" key="3">
    <source>
        <dbReference type="ARBA" id="ARBA00046343"/>
    </source>
</evidence>
<dbReference type="InterPro" id="IPR015943">
    <property type="entry name" value="WD40/YVTN_repeat-like_dom_sf"/>
</dbReference>
<sequence>MDSTVANGYCEKLLGDMLNKQHVEDIEDDRYSHVVSRSQSRFAVPISSNRIVNLEFHPSGHYLAYSREDGSLTVWKLTNVSFARSKKMVIPNSMICWISWNQQEIAVFATCSGNHELLIWGIDEKKREIVKLRTLNSGNKNNKIDKCVFDPQGRWLLSQQGHSLQFWDVKSDYELKQEYHFDGPESSASDHDDVITAVIWNNSGSHVVVGYQSGKMCVLRVSEDAVRPFLSIEAHRSAITSMVIDPWGEKLITGGADGSCNIWELATMCCRRTIDKHCRICFMDVDPLGKILAVTAADSTVQFYDTNEGKLLASQNLKTTDTDPLVKFYPDKSWFILSGKNDSIERHFTPNTYNDLVSFYKVDSEKRNPRSRIHRRPIKRELKERGRVSKWDLPKASRFNDRF</sequence>
<dbReference type="PANTHER" id="PTHR22839:SF0">
    <property type="entry name" value="THO COMPLEX SUBUNIT 3"/>
    <property type="match status" value="1"/>
</dbReference>
<dbReference type="SMART" id="SM00320">
    <property type="entry name" value="WD40"/>
    <property type="match status" value="6"/>
</dbReference>
<dbReference type="GO" id="GO:0000445">
    <property type="term" value="C:THO complex part of transcription export complex"/>
    <property type="evidence" value="ECO:0007669"/>
    <property type="project" value="TreeGrafter"/>
</dbReference>
<dbReference type="InterPro" id="IPR001680">
    <property type="entry name" value="WD40_rpt"/>
</dbReference>
<name>A0A4C2E9P9_9SACH</name>
<evidence type="ECO:0000256" key="4">
    <source>
        <dbReference type="PROSITE-ProRule" id="PRU00221"/>
    </source>
</evidence>
<comment type="similarity">
    <text evidence="3">Belongs to the THOC3 family.</text>
</comment>